<evidence type="ECO:0000256" key="6">
    <source>
        <dbReference type="SAM" id="SignalP"/>
    </source>
</evidence>
<dbReference type="VEuPathDB" id="VectorBase:LLONM1_009125"/>
<proteinExistence type="inferred from homology"/>
<evidence type="ECO:0000256" key="4">
    <source>
        <dbReference type="SAM" id="MobiDB-lite"/>
    </source>
</evidence>
<feature type="chain" id="PRO_5008406130" description="Carboxylesterase type B domain-containing protein" evidence="6">
    <location>
        <begin position="23"/>
        <end position="1127"/>
    </location>
</feature>
<keyword evidence="5" id="KW-1133">Transmembrane helix</keyword>
<evidence type="ECO:0000313" key="8">
    <source>
        <dbReference type="EnsemblMetazoa" id="LLOJ008219-PA"/>
    </source>
</evidence>
<feature type="domain" description="Carboxylesterase type B" evidence="7">
    <location>
        <begin position="81"/>
        <end position="626"/>
    </location>
</feature>
<keyword evidence="5" id="KW-0812">Transmembrane</keyword>
<keyword evidence="9" id="KW-1185">Reference proteome</keyword>
<dbReference type="EMBL" id="AJWK01027774">
    <property type="status" value="NOT_ANNOTATED_CDS"/>
    <property type="molecule type" value="Genomic_DNA"/>
</dbReference>
<keyword evidence="3" id="KW-0325">Glycoprotein</keyword>
<dbReference type="Gene3D" id="3.40.50.1820">
    <property type="entry name" value="alpha/beta hydrolase"/>
    <property type="match status" value="1"/>
</dbReference>
<feature type="compositionally biased region" description="Polar residues" evidence="4">
    <location>
        <begin position="1065"/>
        <end position="1076"/>
    </location>
</feature>
<keyword evidence="2 6" id="KW-0732">Signal</keyword>
<feature type="compositionally biased region" description="Pro residues" evidence="4">
    <location>
        <begin position="1000"/>
        <end position="1011"/>
    </location>
</feature>
<dbReference type="EMBL" id="AJWK01027773">
    <property type="status" value="NOT_ANNOTATED_CDS"/>
    <property type="molecule type" value="Genomic_DNA"/>
</dbReference>
<evidence type="ECO:0000256" key="3">
    <source>
        <dbReference type="ARBA" id="ARBA00023180"/>
    </source>
</evidence>
<evidence type="ECO:0000256" key="5">
    <source>
        <dbReference type="SAM" id="Phobius"/>
    </source>
</evidence>
<dbReference type="SUPFAM" id="SSF53474">
    <property type="entry name" value="alpha/beta-Hydrolases"/>
    <property type="match status" value="1"/>
</dbReference>
<feature type="signal peptide" evidence="6">
    <location>
        <begin position="1"/>
        <end position="22"/>
    </location>
</feature>
<evidence type="ECO:0000256" key="2">
    <source>
        <dbReference type="ARBA" id="ARBA00022729"/>
    </source>
</evidence>
<dbReference type="InterPro" id="IPR002018">
    <property type="entry name" value="CarbesteraseB"/>
</dbReference>
<dbReference type="EMBL" id="AJWK01027772">
    <property type="status" value="NOT_ANNOTATED_CDS"/>
    <property type="molecule type" value="Genomic_DNA"/>
</dbReference>
<reference evidence="8" key="1">
    <citation type="submission" date="2020-05" db="UniProtKB">
        <authorList>
            <consortium name="EnsemblMetazoa"/>
        </authorList>
    </citation>
    <scope>IDENTIFICATION</scope>
    <source>
        <strain evidence="8">Jacobina</strain>
    </source>
</reference>
<dbReference type="PROSITE" id="PS00941">
    <property type="entry name" value="CARBOXYLESTERASE_B_2"/>
    <property type="match status" value="1"/>
</dbReference>
<dbReference type="Pfam" id="PF00135">
    <property type="entry name" value="COesterase"/>
    <property type="match status" value="1"/>
</dbReference>
<dbReference type="VEuPathDB" id="VectorBase:LLOJ008219"/>
<dbReference type="InterPro" id="IPR029058">
    <property type="entry name" value="AB_hydrolase_fold"/>
</dbReference>
<dbReference type="InterPro" id="IPR019819">
    <property type="entry name" value="Carboxylesterase_B_CS"/>
</dbReference>
<feature type="region of interest" description="Disordered" evidence="4">
    <location>
        <begin position="1038"/>
        <end position="1127"/>
    </location>
</feature>
<dbReference type="EMBL" id="AJWK01027775">
    <property type="status" value="NOT_ANNOTATED_CDS"/>
    <property type="molecule type" value="Genomic_DNA"/>
</dbReference>
<feature type="transmembrane region" description="Helical" evidence="5">
    <location>
        <begin position="738"/>
        <end position="761"/>
    </location>
</feature>
<accession>A0A1B0CTL9</accession>
<keyword evidence="5" id="KW-0472">Membrane</keyword>
<evidence type="ECO:0000256" key="1">
    <source>
        <dbReference type="ARBA" id="ARBA00005964"/>
    </source>
</evidence>
<dbReference type="InterPro" id="IPR051093">
    <property type="entry name" value="Neuroligin/BSAL"/>
</dbReference>
<protein>
    <recommendedName>
        <fullName evidence="7">Carboxylesterase type B domain-containing protein</fullName>
    </recommendedName>
</protein>
<dbReference type="Proteomes" id="UP000092461">
    <property type="component" value="Unassembled WGS sequence"/>
</dbReference>
<name>A0A1B0CTL9_LUTLO</name>
<evidence type="ECO:0000259" key="7">
    <source>
        <dbReference type="Pfam" id="PF00135"/>
    </source>
</evidence>
<dbReference type="PANTHER" id="PTHR43903">
    <property type="entry name" value="NEUROLIGIN"/>
    <property type="match status" value="1"/>
</dbReference>
<dbReference type="FunFam" id="3.40.50.1820:FF:000138">
    <property type="entry name" value="Neuroligin-1-like Protein"/>
    <property type="match status" value="1"/>
</dbReference>
<evidence type="ECO:0000313" key="9">
    <source>
        <dbReference type="Proteomes" id="UP000092461"/>
    </source>
</evidence>
<comment type="similarity">
    <text evidence="1">Belongs to the type-B carboxylesterase/lipase family.</text>
</comment>
<dbReference type="EnsemblMetazoa" id="LLOJ008219-RA">
    <property type="protein sequence ID" value="LLOJ008219-PA"/>
    <property type="gene ID" value="LLOJ008219"/>
</dbReference>
<dbReference type="PROSITE" id="PS51257">
    <property type="entry name" value="PROKAR_LIPOPROTEIN"/>
    <property type="match status" value="1"/>
</dbReference>
<feature type="region of interest" description="Disordered" evidence="4">
    <location>
        <begin position="974"/>
        <end position="1015"/>
    </location>
</feature>
<dbReference type="AlphaFoldDB" id="A0A1B0CTL9"/>
<organism evidence="8 9">
    <name type="scientific">Lutzomyia longipalpis</name>
    <name type="common">Sand fly</name>
    <dbReference type="NCBI Taxonomy" id="7200"/>
    <lineage>
        <taxon>Eukaryota</taxon>
        <taxon>Metazoa</taxon>
        <taxon>Ecdysozoa</taxon>
        <taxon>Arthropoda</taxon>
        <taxon>Hexapoda</taxon>
        <taxon>Insecta</taxon>
        <taxon>Pterygota</taxon>
        <taxon>Neoptera</taxon>
        <taxon>Endopterygota</taxon>
        <taxon>Diptera</taxon>
        <taxon>Nematocera</taxon>
        <taxon>Psychodoidea</taxon>
        <taxon>Psychodidae</taxon>
        <taxon>Lutzomyia</taxon>
        <taxon>Lutzomyia</taxon>
    </lineage>
</organism>
<sequence>MLQLRFPMMILFLALCVSLSCGMIDASTENLASSRQNSDTTKTSRLAGRELLVNIPTQEKVRISPTQKTRRQSQRNMTLTRQIAIKQGILRGVVRFMHPQSGLRDVDQFLGVPYAEPPINSKRFMPPGAPLPWSDVRIFSELPPVCPQNLPNLHLANGTLSKGRYNQLKRLLPYLKTEREDCLYLNIYMPTWEGSIFQAKFPVIVYIHGESFEWNSGNPYDGSILASYGRVIVVTVNYRLGILGFMRPGVGEEIVSNFGLLDQIAALQWIKENIEAFGGDSSSVTLMGHGTGAACINFLMVSPVAKGLFHRAILMSGSALSDWATSKHPTQFTMQVAQSLNCPITDDELVACLRRKRYTEMLRAKVSSPKFSTIFGPLIDGLVIPNEPATIMSQSTDTFSKYDLLFGMTEVESYHMLNAIELMYGLLENERDTLLRFYLQNRFEIRPDLALAATLKEYSNIYATEKTQNANFHRDKILEIFSDARVAGPLVQTGLFHAKSNPRSFMYVFAHNSEAGEYAYLSQSIIGEELAYVFGAPLSPSGPFQPFYNSQEKLLSEAVMKYWTNFAKTGNPKAPWRDKFLNLNPIEWARFDIDWPEYNQINQSYLHLNSHPVVGHQYRHTFMRFWNQNLPSELHKLTTARTNIHMMPPSIPSAEGPRREIYGNFSTHPRHFGGGEVRSRPDDMMYAKTENPIAILRLMNKNTRPSHGVTVSEEKMSTEAANVAPFDPDSYVPNSANLTLNLLIIIVVILSILIVIFGYILKRSYKRSSPTEKILKNLKRSTPPKMFYRSDNDLSEMSNNSYDMVRIERGSKVDSIHSDGINYPTTVIKAPWRTLPKRCSFEDPDNQSDCFIKPGQVSVAIDATPQARSGSVLKQEPIEVTKSRILIAPETKIICRELDNPPLTVYYGDDLCTEEEYPRKPEENHYNTMGNGHVRNFSDSQKGGEVSAVIVRGTNSLDSMKMRRRSLPAQNQLDSALGWTKVPPMPPPRTVSTLSRRHNPPVPEENLPHPPQHMLATLPPSSDLEDEVITSNTLIVGPLIPTKGTKGKSSDASDDGDQDEATLSGVASTTKYNALSRSKKKSTASKNEPNIIIKPQITRSTSEKANKFNARRMPAAANSAGTTETPD</sequence>